<dbReference type="EMBL" id="CP029346">
    <property type="protein sequence ID" value="AWL08619.1"/>
    <property type="molecule type" value="Genomic_DNA"/>
</dbReference>
<organism evidence="3 4">
    <name type="scientific">Aquirufa nivalisilvae</name>
    <dbReference type="NCBI Taxonomy" id="2516557"/>
    <lineage>
        <taxon>Bacteria</taxon>
        <taxon>Pseudomonadati</taxon>
        <taxon>Bacteroidota</taxon>
        <taxon>Cytophagia</taxon>
        <taxon>Cytophagales</taxon>
        <taxon>Flectobacillaceae</taxon>
        <taxon>Aquirufa</taxon>
    </lineage>
</organism>
<sequence>MKRLFIVTLLMSTMAVFHTAQAQLYQAQNGEISFFSKTPLENIEAVSKTVNSIINSATNEIAVQMRITSFVFPNKLMQEHFNENYLESEKYPMASFKGKIKETVDLKKPGTYPVTASGTATIHGVSKPIEIKGTIVSDGNQLQLNSQFDIRLQDYQIDIPKIVFAKIAEVIEVKSKIQFVQKK</sequence>
<proteinExistence type="predicted"/>
<keyword evidence="1" id="KW-0732">Signal</keyword>
<dbReference type="PANTHER" id="PTHR34406:SF1">
    <property type="entry name" value="PROTEIN YCEI"/>
    <property type="match status" value="1"/>
</dbReference>
<dbReference type="RefSeq" id="WP_109322356.1">
    <property type="nucleotide sequence ID" value="NZ_CP029346.1"/>
</dbReference>
<dbReference type="SUPFAM" id="SSF101874">
    <property type="entry name" value="YceI-like"/>
    <property type="match status" value="1"/>
</dbReference>
<evidence type="ECO:0000259" key="2">
    <source>
        <dbReference type="SMART" id="SM00867"/>
    </source>
</evidence>
<dbReference type="SMART" id="SM00867">
    <property type="entry name" value="YceI"/>
    <property type="match status" value="1"/>
</dbReference>
<dbReference type="OrthoDB" id="116832at2"/>
<accession>A0A2S2DTJ1</accession>
<dbReference type="Pfam" id="PF04264">
    <property type="entry name" value="YceI"/>
    <property type="match status" value="1"/>
</dbReference>
<name>A0A2S2DTJ1_9BACT</name>
<evidence type="ECO:0000313" key="4">
    <source>
        <dbReference type="Proteomes" id="UP000245468"/>
    </source>
</evidence>
<feature type="chain" id="PRO_5015397502" description="Lipid/polyisoprenoid-binding YceI-like domain-containing protein" evidence="1">
    <location>
        <begin position="23"/>
        <end position="183"/>
    </location>
</feature>
<feature type="domain" description="Lipid/polyisoprenoid-binding YceI-like" evidence="2">
    <location>
        <begin position="24"/>
        <end position="180"/>
    </location>
</feature>
<dbReference type="Gene3D" id="2.40.128.110">
    <property type="entry name" value="Lipid/polyisoprenoid-binding, YceI-like"/>
    <property type="match status" value="1"/>
</dbReference>
<evidence type="ECO:0000256" key="1">
    <source>
        <dbReference type="SAM" id="SignalP"/>
    </source>
</evidence>
<dbReference type="PANTHER" id="PTHR34406">
    <property type="entry name" value="PROTEIN YCEI"/>
    <property type="match status" value="1"/>
</dbReference>
<dbReference type="AlphaFoldDB" id="A0A2S2DTJ1"/>
<dbReference type="Proteomes" id="UP000245468">
    <property type="component" value="Chromosome"/>
</dbReference>
<evidence type="ECO:0000313" key="3">
    <source>
        <dbReference type="EMBL" id="AWL08619.1"/>
    </source>
</evidence>
<reference evidence="4" key="1">
    <citation type="submission" date="2018-05" db="EMBL/GenBank/DDBJ databases">
        <title>Pseudarcicella sp. HME7025 Genome sequencing and assembly.</title>
        <authorList>
            <person name="Kim H."/>
            <person name="Kang H."/>
            <person name="Joh K."/>
        </authorList>
    </citation>
    <scope>NUCLEOTIDE SEQUENCE [LARGE SCALE GENOMIC DNA]</scope>
    <source>
        <strain evidence="4">HME7025</strain>
    </source>
</reference>
<dbReference type="InterPro" id="IPR007372">
    <property type="entry name" value="Lipid/polyisoprenoid-bd_YceI"/>
</dbReference>
<dbReference type="KEGG" id="psez:HME7025_00748"/>
<gene>
    <name evidence="3" type="ORF">HME7025_00748</name>
</gene>
<keyword evidence="4" id="KW-1185">Reference proteome</keyword>
<dbReference type="InterPro" id="IPR036761">
    <property type="entry name" value="TTHA0802/YceI-like_sf"/>
</dbReference>
<protein>
    <recommendedName>
        <fullName evidence="2">Lipid/polyisoprenoid-binding YceI-like domain-containing protein</fullName>
    </recommendedName>
</protein>
<feature type="signal peptide" evidence="1">
    <location>
        <begin position="1"/>
        <end position="22"/>
    </location>
</feature>